<feature type="region of interest" description="Disordered" evidence="1">
    <location>
        <begin position="333"/>
        <end position="352"/>
    </location>
</feature>
<comment type="caution">
    <text evidence="2">The sequence shown here is derived from an EMBL/GenBank/DDBJ whole genome shotgun (WGS) entry which is preliminary data.</text>
</comment>
<feature type="region of interest" description="Disordered" evidence="1">
    <location>
        <begin position="120"/>
        <end position="193"/>
    </location>
</feature>
<gene>
    <name evidence="2" type="ORF">IFM89_039765</name>
</gene>
<feature type="compositionally biased region" description="Polar residues" evidence="1">
    <location>
        <begin position="127"/>
        <end position="146"/>
    </location>
</feature>
<accession>A0A835LCU3</accession>
<dbReference type="Proteomes" id="UP000631114">
    <property type="component" value="Unassembled WGS sequence"/>
</dbReference>
<name>A0A835LCU3_9MAGN</name>
<feature type="compositionally biased region" description="Polar residues" evidence="1">
    <location>
        <begin position="158"/>
        <end position="171"/>
    </location>
</feature>
<protein>
    <submittedName>
        <fullName evidence="2">Uncharacterized protein</fullName>
    </submittedName>
</protein>
<feature type="compositionally biased region" description="Basic and acidic residues" evidence="1">
    <location>
        <begin position="172"/>
        <end position="193"/>
    </location>
</feature>
<evidence type="ECO:0000313" key="2">
    <source>
        <dbReference type="EMBL" id="KAF9587079.1"/>
    </source>
</evidence>
<dbReference type="PANTHER" id="PTHR36373:SF1">
    <property type="entry name" value="EXPRESSED PROTEIN"/>
    <property type="match status" value="1"/>
</dbReference>
<organism evidence="2 3">
    <name type="scientific">Coptis chinensis</name>
    <dbReference type="NCBI Taxonomy" id="261450"/>
    <lineage>
        <taxon>Eukaryota</taxon>
        <taxon>Viridiplantae</taxon>
        <taxon>Streptophyta</taxon>
        <taxon>Embryophyta</taxon>
        <taxon>Tracheophyta</taxon>
        <taxon>Spermatophyta</taxon>
        <taxon>Magnoliopsida</taxon>
        <taxon>Ranunculales</taxon>
        <taxon>Ranunculaceae</taxon>
        <taxon>Coptidoideae</taxon>
        <taxon>Coptis</taxon>
    </lineage>
</organism>
<keyword evidence="3" id="KW-1185">Reference proteome</keyword>
<dbReference type="PANTHER" id="PTHR36373">
    <property type="entry name" value="EXPRESSED PROTEIN"/>
    <property type="match status" value="1"/>
</dbReference>
<evidence type="ECO:0000256" key="1">
    <source>
        <dbReference type="SAM" id="MobiDB-lite"/>
    </source>
</evidence>
<evidence type="ECO:0000313" key="3">
    <source>
        <dbReference type="Proteomes" id="UP000631114"/>
    </source>
</evidence>
<reference evidence="2 3" key="1">
    <citation type="submission" date="2020-10" db="EMBL/GenBank/DDBJ databases">
        <title>The Coptis chinensis genome and diversification of protoberbering-type alkaloids.</title>
        <authorList>
            <person name="Wang B."/>
            <person name="Shu S."/>
            <person name="Song C."/>
            <person name="Liu Y."/>
        </authorList>
    </citation>
    <scope>NUCLEOTIDE SEQUENCE [LARGE SCALE GENOMIC DNA]</scope>
    <source>
        <strain evidence="2">HL-2020</strain>
        <tissue evidence="2">Leaf</tissue>
    </source>
</reference>
<feature type="compositionally biased region" description="Basic and acidic residues" evidence="1">
    <location>
        <begin position="333"/>
        <end position="351"/>
    </location>
</feature>
<dbReference type="OrthoDB" id="1924112at2759"/>
<proteinExistence type="predicted"/>
<dbReference type="AlphaFoldDB" id="A0A835LCU3"/>
<feature type="region of interest" description="Disordered" evidence="1">
    <location>
        <begin position="446"/>
        <end position="469"/>
    </location>
</feature>
<dbReference type="EMBL" id="JADFTS010000056">
    <property type="protein sequence ID" value="KAF9587079.1"/>
    <property type="molecule type" value="Genomic_DNA"/>
</dbReference>
<sequence length="469" mass="53044">MKTCTRVGDSLVLAFGTGIRKKDVYALWNLVNEIANIDWNNLEGKFIEDDLYEHINAPKWFDFSAPDDFGVHDEAWFCKAECRHPKTAEDYVRSNSKFTSKVKQHLRSISASKTLPFQDRNLRGGFMSSTTASMNRRVNKSKTFTPPQDRVQEDQENENPNLSTPSNSKNMKLTENKKMVMKRKEGESSKTLNEREVVRRRELEESLEDVNKLEVVEENKPLLEEEMKWNGRVLDVAIVILGLGGALDWFSVSLDAVHCCGGGRRVMLSVGGGGRNGVLTVDLVLETLSSEIPQVDANQKASWQYEEVILKRQIAENPSTDFAGTDIWESKVTREEQKTLNDEAEPEKDKGLYVGVQGNKLSHERSPQRDPDDGLGDIWREMSLALECSKDATGDTVENNVNAEKEWGHSFVLKDDLGYVCRVCGVIRKSMDTIFDFQWGRVSKTTRTYMSEPQSTKEREECGAPPSPS</sequence>